<dbReference type="GO" id="GO:1904047">
    <property type="term" value="F:S-adenosyl-L-methionine binding"/>
    <property type="evidence" value="ECO:0007669"/>
    <property type="project" value="TreeGrafter"/>
</dbReference>
<evidence type="ECO:0000313" key="8">
    <source>
        <dbReference type="EMBL" id="RHF93564.1"/>
    </source>
</evidence>
<reference evidence="8 9" key="1">
    <citation type="submission" date="2018-08" db="EMBL/GenBank/DDBJ databases">
        <title>A genome reference for cultivated species of the human gut microbiota.</title>
        <authorList>
            <person name="Zou Y."/>
            <person name="Xue W."/>
            <person name="Luo G."/>
        </authorList>
    </citation>
    <scope>NUCLEOTIDE SEQUENCE [LARGE SCALE GENOMIC DNA]</scope>
    <source>
        <strain evidence="8 9">AM23-23</strain>
    </source>
</reference>
<dbReference type="RefSeq" id="WP_118211027.1">
    <property type="nucleotide sequence ID" value="NZ_CATZFG010000016.1"/>
</dbReference>
<protein>
    <recommendedName>
        <fullName evidence="2">site-specific DNA-methyltransferase (adenine-specific)</fullName>
        <ecNumber evidence="2">2.1.1.72</ecNumber>
    </recommendedName>
</protein>
<dbReference type="NCBIfam" id="TIGR00571">
    <property type="entry name" value="dam"/>
    <property type="match status" value="1"/>
</dbReference>
<evidence type="ECO:0000256" key="3">
    <source>
        <dbReference type="ARBA" id="ARBA00022603"/>
    </source>
</evidence>
<dbReference type="Gene3D" id="1.10.1020.10">
    <property type="entry name" value="Adenine-specific Methyltransferase, Domain 2"/>
    <property type="match status" value="1"/>
</dbReference>
<dbReference type="Pfam" id="PF02086">
    <property type="entry name" value="MethyltransfD12"/>
    <property type="match status" value="1"/>
</dbReference>
<dbReference type="SUPFAM" id="SSF53335">
    <property type="entry name" value="S-adenosyl-L-methionine-dependent methyltransferases"/>
    <property type="match status" value="1"/>
</dbReference>
<dbReference type="InterPro" id="IPR029063">
    <property type="entry name" value="SAM-dependent_MTases_sf"/>
</dbReference>
<comment type="similarity">
    <text evidence="1">Belongs to the N(4)/N(6)-methyltransferase family.</text>
</comment>
<keyword evidence="7" id="KW-0175">Coiled coil</keyword>
<dbReference type="Proteomes" id="UP000283485">
    <property type="component" value="Unassembled WGS sequence"/>
</dbReference>
<comment type="caution">
    <text evidence="8">The sequence shown here is derived from an EMBL/GenBank/DDBJ whole genome shotgun (WGS) entry which is preliminary data.</text>
</comment>
<evidence type="ECO:0000256" key="5">
    <source>
        <dbReference type="ARBA" id="ARBA00022691"/>
    </source>
</evidence>
<dbReference type="GO" id="GO:0009307">
    <property type="term" value="P:DNA restriction-modification system"/>
    <property type="evidence" value="ECO:0007669"/>
    <property type="project" value="InterPro"/>
</dbReference>
<dbReference type="InterPro" id="IPR023095">
    <property type="entry name" value="Ade_MeTrfase_dom_2"/>
</dbReference>
<dbReference type="Gene3D" id="3.40.50.150">
    <property type="entry name" value="Vaccinia Virus protein VP39"/>
    <property type="match status" value="1"/>
</dbReference>
<keyword evidence="4 8" id="KW-0808">Transferase</keyword>
<dbReference type="PRINTS" id="PR00505">
    <property type="entry name" value="D12N6MTFRASE"/>
</dbReference>
<dbReference type="InterPro" id="IPR012327">
    <property type="entry name" value="MeTrfase_D12"/>
</dbReference>
<dbReference type="GO" id="GO:0006298">
    <property type="term" value="P:mismatch repair"/>
    <property type="evidence" value="ECO:0007669"/>
    <property type="project" value="TreeGrafter"/>
</dbReference>
<dbReference type="PIRSF" id="PIRSF000398">
    <property type="entry name" value="M_m6A_EcoRV"/>
    <property type="match status" value="1"/>
</dbReference>
<evidence type="ECO:0000256" key="1">
    <source>
        <dbReference type="ARBA" id="ARBA00006594"/>
    </source>
</evidence>
<dbReference type="InterPro" id="IPR012263">
    <property type="entry name" value="M_m6A_EcoRV"/>
</dbReference>
<feature type="coiled-coil region" evidence="7">
    <location>
        <begin position="61"/>
        <end position="95"/>
    </location>
</feature>
<proteinExistence type="inferred from homology"/>
<evidence type="ECO:0000313" key="9">
    <source>
        <dbReference type="Proteomes" id="UP000283485"/>
    </source>
</evidence>
<dbReference type="PANTHER" id="PTHR30481">
    <property type="entry name" value="DNA ADENINE METHYLASE"/>
    <property type="match status" value="1"/>
</dbReference>
<dbReference type="GO" id="GO:0009007">
    <property type="term" value="F:site-specific DNA-methyltransferase (adenine-specific) activity"/>
    <property type="evidence" value="ECO:0007669"/>
    <property type="project" value="UniProtKB-EC"/>
</dbReference>
<evidence type="ECO:0000256" key="6">
    <source>
        <dbReference type="ARBA" id="ARBA00047942"/>
    </source>
</evidence>
<accession>A0A414RK38</accession>
<sequence>MKPIIKYRGGKSKEIPQIIQYIPQFDGRYIEPFLGGGAMFFHLEPNNAIINDINVRLINFYKSVQQDFMQLSMELAELENIYSNNRLEFDKLKKLHPEDRIPDENETLYYQLRDMYNGLIPSTYSDAALYYFINKTAFSGMIRFNAKGEYNVPYGRYKNLNTKIITEAHHALLVNTEIHNTDYSDIFNLVNPDDFVFLDPPYDCIFSDYGNIQYQDGFNEENHRRLAEDFYNLGCRSLMVIGDTPLIRDLYGNNIIAEYDKNYSVNIRNRFQAEATHLIITNYEL</sequence>
<evidence type="ECO:0000256" key="2">
    <source>
        <dbReference type="ARBA" id="ARBA00011900"/>
    </source>
</evidence>
<organism evidence="8 9">
    <name type="scientific">Phocaeicola plebeius</name>
    <dbReference type="NCBI Taxonomy" id="310297"/>
    <lineage>
        <taxon>Bacteria</taxon>
        <taxon>Pseudomonadati</taxon>
        <taxon>Bacteroidota</taxon>
        <taxon>Bacteroidia</taxon>
        <taxon>Bacteroidales</taxon>
        <taxon>Bacteroidaceae</taxon>
        <taxon>Phocaeicola</taxon>
    </lineage>
</organism>
<comment type="catalytic activity">
    <reaction evidence="6">
        <text>a 2'-deoxyadenosine in DNA + S-adenosyl-L-methionine = an N(6)-methyl-2'-deoxyadenosine in DNA + S-adenosyl-L-homocysteine + H(+)</text>
        <dbReference type="Rhea" id="RHEA:15197"/>
        <dbReference type="Rhea" id="RHEA-COMP:12418"/>
        <dbReference type="Rhea" id="RHEA-COMP:12419"/>
        <dbReference type="ChEBI" id="CHEBI:15378"/>
        <dbReference type="ChEBI" id="CHEBI:57856"/>
        <dbReference type="ChEBI" id="CHEBI:59789"/>
        <dbReference type="ChEBI" id="CHEBI:90615"/>
        <dbReference type="ChEBI" id="CHEBI:90616"/>
        <dbReference type="EC" id="2.1.1.72"/>
    </reaction>
</comment>
<evidence type="ECO:0000256" key="7">
    <source>
        <dbReference type="SAM" id="Coils"/>
    </source>
</evidence>
<dbReference type="GO" id="GO:0032259">
    <property type="term" value="P:methylation"/>
    <property type="evidence" value="ECO:0007669"/>
    <property type="project" value="UniProtKB-KW"/>
</dbReference>
<keyword evidence="3 8" id="KW-0489">Methyltransferase</keyword>
<evidence type="ECO:0000256" key="4">
    <source>
        <dbReference type="ARBA" id="ARBA00022679"/>
    </source>
</evidence>
<name>A0A414RK38_9BACT</name>
<dbReference type="AlphaFoldDB" id="A0A414RK38"/>
<dbReference type="EC" id="2.1.1.72" evidence="2"/>
<dbReference type="GO" id="GO:0043565">
    <property type="term" value="F:sequence-specific DNA binding"/>
    <property type="evidence" value="ECO:0007669"/>
    <property type="project" value="TreeGrafter"/>
</dbReference>
<gene>
    <name evidence="8" type="ORF">DW653_01525</name>
</gene>
<dbReference type="EMBL" id="QRHQ01000001">
    <property type="protein sequence ID" value="RHF93564.1"/>
    <property type="molecule type" value="Genomic_DNA"/>
</dbReference>
<keyword evidence="5" id="KW-0949">S-adenosyl-L-methionine</keyword>
<dbReference type="PANTHER" id="PTHR30481:SF3">
    <property type="entry name" value="DNA ADENINE METHYLASE"/>
    <property type="match status" value="1"/>
</dbReference>